<comment type="caution">
    <text evidence="2">The sequence shown here is derived from an EMBL/GenBank/DDBJ whole genome shotgun (WGS) entry which is preliminary data.</text>
</comment>
<dbReference type="RefSeq" id="WP_342691726.1">
    <property type="nucleotide sequence ID" value="NZ_JBCGDP010000008.1"/>
</dbReference>
<gene>
    <name evidence="2" type="ORF">WFZ86_09515</name>
</gene>
<name>A0ABU9NSG3_9FLAO</name>
<accession>A0ABU9NSG3</accession>
<feature type="signal peptide" evidence="1">
    <location>
        <begin position="1"/>
        <end position="21"/>
    </location>
</feature>
<sequence length="393" mass="46042">MKKTTLILLLFFIISSCGVKQTQQLVSNGNYDEAINNALANLRTNKDKKSKQDYIYLLEEAFAKAKERDLNNIQMLNIESNPNQIEKLYNYYVQLNDRQEKIKPVLPLFLLKENRNAIFPFENYNNQIVSSKNALAEYLYKSALQLMKTNTKINFRNAFDELTYLNKISPNYKEVNRLLDEAKFKGTDFVLVKTKNETNMIIPARLQTDLLDFSTYRLNNPWIVYHNAPQKGTKYDFSMMILFRNILVSPEQIKEREFIKERDIKDGYKKVVDANGKVVLDEKGKEVLVDNFKKVTVQIYEYRQLKTCQVTAKVEFVSTKGNQLLQSYPVTSEFVFENIYATYKGDRRASEESYYATFDRRAVPFPTSEQMVYDTGEDLKSKIKDIMNTNRFE</sequence>
<evidence type="ECO:0000313" key="2">
    <source>
        <dbReference type="EMBL" id="MEM0576737.1"/>
    </source>
</evidence>
<feature type="chain" id="PRO_5046827980" description="Lipoprotein" evidence="1">
    <location>
        <begin position="22"/>
        <end position="393"/>
    </location>
</feature>
<dbReference type="EMBL" id="JBCGDP010000008">
    <property type="protein sequence ID" value="MEM0576737.1"/>
    <property type="molecule type" value="Genomic_DNA"/>
</dbReference>
<keyword evidence="3" id="KW-1185">Reference proteome</keyword>
<protein>
    <recommendedName>
        <fullName evidence="4">Lipoprotein</fullName>
    </recommendedName>
</protein>
<reference evidence="2 3" key="1">
    <citation type="submission" date="2024-03" db="EMBL/GenBank/DDBJ databases">
        <title>Two novel species of the genus Flavobacterium exhibiting potentially degradation of complex polysaccharides.</title>
        <authorList>
            <person name="Lian X."/>
        </authorList>
    </citation>
    <scope>NUCLEOTIDE SEQUENCE [LARGE SCALE GENOMIC DNA]</scope>
    <source>
        <strain evidence="2 3">N6</strain>
    </source>
</reference>
<dbReference type="Proteomes" id="UP001468798">
    <property type="component" value="Unassembled WGS sequence"/>
</dbReference>
<evidence type="ECO:0000313" key="3">
    <source>
        <dbReference type="Proteomes" id="UP001468798"/>
    </source>
</evidence>
<organism evidence="2 3">
    <name type="scientific">Flavobacterium polysaccharolyticum</name>
    <dbReference type="NCBI Taxonomy" id="3133148"/>
    <lineage>
        <taxon>Bacteria</taxon>
        <taxon>Pseudomonadati</taxon>
        <taxon>Bacteroidota</taxon>
        <taxon>Flavobacteriia</taxon>
        <taxon>Flavobacteriales</taxon>
        <taxon>Flavobacteriaceae</taxon>
        <taxon>Flavobacterium</taxon>
    </lineage>
</organism>
<dbReference type="PROSITE" id="PS51257">
    <property type="entry name" value="PROKAR_LIPOPROTEIN"/>
    <property type="match status" value="1"/>
</dbReference>
<keyword evidence="1" id="KW-0732">Signal</keyword>
<evidence type="ECO:0000256" key="1">
    <source>
        <dbReference type="SAM" id="SignalP"/>
    </source>
</evidence>
<proteinExistence type="predicted"/>
<evidence type="ECO:0008006" key="4">
    <source>
        <dbReference type="Google" id="ProtNLM"/>
    </source>
</evidence>